<dbReference type="SUPFAM" id="SSF81383">
    <property type="entry name" value="F-box domain"/>
    <property type="match status" value="1"/>
</dbReference>
<reference evidence="3" key="2">
    <citation type="submission" date="2015-06" db="UniProtKB">
        <authorList>
            <consortium name="EnsemblPlants"/>
        </authorList>
    </citation>
    <scope>IDENTIFICATION</scope>
    <source>
        <strain evidence="3">DM1-3 516 R44</strain>
    </source>
</reference>
<proteinExistence type="predicted"/>
<dbReference type="FunCoup" id="M1DT00">
    <property type="interactions" value="4"/>
</dbReference>
<dbReference type="eggNOG" id="ENOG502RRM4">
    <property type="taxonomic scope" value="Eukaryota"/>
</dbReference>
<evidence type="ECO:0000259" key="1">
    <source>
        <dbReference type="Pfam" id="PF00646"/>
    </source>
</evidence>
<dbReference type="InterPro" id="IPR036047">
    <property type="entry name" value="F-box-like_dom_sf"/>
</dbReference>
<name>M1DT00_SOLTU</name>
<dbReference type="EnsemblPlants" id="PGSC0003DMT400093912">
    <property type="protein sequence ID" value="PGSC0003DMT400093912"/>
    <property type="gene ID" value="PGSC0003DMG400043483"/>
</dbReference>
<dbReference type="Proteomes" id="UP000011115">
    <property type="component" value="Unassembled WGS sequence"/>
</dbReference>
<dbReference type="InParanoid" id="M1DT00"/>
<evidence type="ECO:0000259" key="2">
    <source>
        <dbReference type="Pfam" id="PF08268"/>
    </source>
</evidence>
<keyword evidence="4" id="KW-1185">Reference proteome</keyword>
<protein>
    <submittedName>
        <fullName evidence="3">Uncharacterized protein</fullName>
    </submittedName>
</protein>
<dbReference type="InterPro" id="IPR050796">
    <property type="entry name" value="SCF_F-box_component"/>
</dbReference>
<dbReference type="Pfam" id="PF00646">
    <property type="entry name" value="F-box"/>
    <property type="match status" value="1"/>
</dbReference>
<dbReference type="InterPro" id="IPR017451">
    <property type="entry name" value="F-box-assoc_interact_dom"/>
</dbReference>
<dbReference type="Gene3D" id="1.20.1280.50">
    <property type="match status" value="1"/>
</dbReference>
<dbReference type="NCBIfam" id="TIGR01640">
    <property type="entry name" value="F_box_assoc_1"/>
    <property type="match status" value="1"/>
</dbReference>
<dbReference type="InterPro" id="IPR013187">
    <property type="entry name" value="F-box-assoc_dom_typ3"/>
</dbReference>
<dbReference type="PANTHER" id="PTHR31672">
    <property type="entry name" value="BNACNNG10540D PROTEIN"/>
    <property type="match status" value="1"/>
</dbReference>
<dbReference type="PANTHER" id="PTHR31672:SF13">
    <property type="entry name" value="F-BOX PROTEIN CPR30-LIKE"/>
    <property type="match status" value="1"/>
</dbReference>
<accession>M1DT00</accession>
<evidence type="ECO:0000313" key="3">
    <source>
        <dbReference type="EnsemblPlants" id="PGSC0003DMT400093912"/>
    </source>
</evidence>
<evidence type="ECO:0000313" key="4">
    <source>
        <dbReference type="Proteomes" id="UP000011115"/>
    </source>
</evidence>
<organism evidence="3 4">
    <name type="scientific">Solanum tuberosum</name>
    <name type="common">Potato</name>
    <dbReference type="NCBI Taxonomy" id="4113"/>
    <lineage>
        <taxon>Eukaryota</taxon>
        <taxon>Viridiplantae</taxon>
        <taxon>Streptophyta</taxon>
        <taxon>Embryophyta</taxon>
        <taxon>Tracheophyta</taxon>
        <taxon>Spermatophyta</taxon>
        <taxon>Magnoliopsida</taxon>
        <taxon>eudicotyledons</taxon>
        <taxon>Gunneridae</taxon>
        <taxon>Pentapetalae</taxon>
        <taxon>asterids</taxon>
        <taxon>lamiids</taxon>
        <taxon>Solanales</taxon>
        <taxon>Solanaceae</taxon>
        <taxon>Solanoideae</taxon>
        <taxon>Solaneae</taxon>
        <taxon>Solanum</taxon>
    </lineage>
</organism>
<dbReference type="AlphaFoldDB" id="M1DT00"/>
<sequence length="360" mass="41162">MDVYSEENILVGILSRLPVRSLLRFKCVSKFWGTLIDEPYFKMKNLTHAKKDKTFQKFMFYKLRPKKSIFSIYSCSVSSVQLVEDIRELNCPLNIEPRHCIVYCCCDGLVIIKVYENSVERQILLLWNPSTGESIVLPFPEFPMEEFSCLGMCFDSTSNDYKILKIPNGVSDHSRVPGEVLALKSGSWRKIVEHPRDICCIVHGMHSLAFIHGSFHWVGNSKKYFVVSFDISHEVYGEISLPEQISLSSINIGISILDGMLCAYTNAYIQGNRTFTLWVMNDYGLKESWHRIFSIADPDICIAAPKYRFADGEVLFWCLHCESGENAYRTERGPFTLLPHGILQNGFAFTESLVSPRLLT</sequence>
<feature type="domain" description="F-box" evidence="1">
    <location>
        <begin position="9"/>
        <end position="42"/>
    </location>
</feature>
<reference evidence="4" key="1">
    <citation type="journal article" date="2011" name="Nature">
        <title>Genome sequence and analysis of the tuber crop potato.</title>
        <authorList>
            <consortium name="The Potato Genome Sequencing Consortium"/>
        </authorList>
    </citation>
    <scope>NUCLEOTIDE SEQUENCE [LARGE SCALE GENOMIC DNA]</scope>
    <source>
        <strain evidence="4">cv. DM1-3 516 R44</strain>
    </source>
</reference>
<dbReference type="Pfam" id="PF08268">
    <property type="entry name" value="FBA_3"/>
    <property type="match status" value="1"/>
</dbReference>
<dbReference type="InterPro" id="IPR001810">
    <property type="entry name" value="F-box_dom"/>
</dbReference>
<dbReference type="Gramene" id="PGSC0003DMT400093912">
    <property type="protein sequence ID" value="PGSC0003DMT400093912"/>
    <property type="gene ID" value="PGSC0003DMG400043483"/>
</dbReference>
<dbReference type="OMA" id="DISHEVY"/>
<dbReference type="PaxDb" id="4113-PGSC0003DMT400093912"/>
<dbReference type="STRING" id="4113.M1DT00"/>
<dbReference type="HOGENOM" id="CLU_027176_2_1_1"/>
<feature type="domain" description="F-box associated beta-propeller type 3" evidence="2">
    <location>
        <begin position="70"/>
        <end position="295"/>
    </location>
</feature>